<proteinExistence type="predicted"/>
<name>A0A182UAB8_9DIPT</name>
<evidence type="ECO:0000313" key="2">
    <source>
        <dbReference type="EnsemblMetazoa" id="AMEC016795-PA"/>
    </source>
</evidence>
<protein>
    <submittedName>
        <fullName evidence="2">Uncharacterized protein</fullName>
    </submittedName>
</protein>
<feature type="region of interest" description="Disordered" evidence="1">
    <location>
        <begin position="1"/>
        <end position="37"/>
    </location>
</feature>
<accession>A0A182UAB8</accession>
<sequence length="119" mass="12477">MRKQEGVARSETLVSGPDGSGGNSNSSSTTASFPRRHPNNQMCAKFVELYPCLSPAGERRGASTSGCAVLARPAHVRDDPSGGAVLRLRGALACRPALCKCACRYVRVSVPMCACPLVL</sequence>
<dbReference type="VEuPathDB" id="VectorBase:AMEC016795"/>
<dbReference type="EnsemblMetazoa" id="AMEC016795-RA">
    <property type="protein sequence ID" value="AMEC016795-PA"/>
    <property type="gene ID" value="AMEC016795"/>
</dbReference>
<reference evidence="3" key="1">
    <citation type="submission" date="2014-01" db="EMBL/GenBank/DDBJ databases">
        <title>The Genome Sequence of Anopheles melas CM1001059_A (V2).</title>
        <authorList>
            <consortium name="The Broad Institute Genomics Platform"/>
            <person name="Neafsey D.E."/>
            <person name="Besansky N."/>
            <person name="Howell P."/>
            <person name="Walton C."/>
            <person name="Young S.K."/>
            <person name="Zeng Q."/>
            <person name="Gargeya S."/>
            <person name="Fitzgerald M."/>
            <person name="Haas B."/>
            <person name="Abouelleil A."/>
            <person name="Allen A.W."/>
            <person name="Alvarado L."/>
            <person name="Arachchi H.M."/>
            <person name="Berlin A.M."/>
            <person name="Chapman S.B."/>
            <person name="Gainer-Dewar J."/>
            <person name="Goldberg J."/>
            <person name="Griggs A."/>
            <person name="Gujja S."/>
            <person name="Hansen M."/>
            <person name="Howarth C."/>
            <person name="Imamovic A."/>
            <person name="Ireland A."/>
            <person name="Larimer J."/>
            <person name="McCowan C."/>
            <person name="Murphy C."/>
            <person name="Pearson M."/>
            <person name="Poon T.W."/>
            <person name="Priest M."/>
            <person name="Roberts A."/>
            <person name="Saif S."/>
            <person name="Shea T."/>
            <person name="Sisk P."/>
            <person name="Sykes S."/>
            <person name="Wortman J."/>
            <person name="Nusbaum C."/>
            <person name="Birren B."/>
        </authorList>
    </citation>
    <scope>NUCLEOTIDE SEQUENCE [LARGE SCALE GENOMIC DNA]</scope>
    <source>
        <strain evidence="3">CM1001059</strain>
    </source>
</reference>
<organism evidence="2 3">
    <name type="scientific">Anopheles melas</name>
    <dbReference type="NCBI Taxonomy" id="34690"/>
    <lineage>
        <taxon>Eukaryota</taxon>
        <taxon>Metazoa</taxon>
        <taxon>Ecdysozoa</taxon>
        <taxon>Arthropoda</taxon>
        <taxon>Hexapoda</taxon>
        <taxon>Insecta</taxon>
        <taxon>Pterygota</taxon>
        <taxon>Neoptera</taxon>
        <taxon>Endopterygota</taxon>
        <taxon>Diptera</taxon>
        <taxon>Nematocera</taxon>
        <taxon>Culicoidea</taxon>
        <taxon>Culicidae</taxon>
        <taxon>Anophelinae</taxon>
        <taxon>Anopheles</taxon>
    </lineage>
</organism>
<keyword evidence="3" id="KW-1185">Reference proteome</keyword>
<evidence type="ECO:0000256" key="1">
    <source>
        <dbReference type="SAM" id="MobiDB-lite"/>
    </source>
</evidence>
<dbReference type="Proteomes" id="UP000075902">
    <property type="component" value="Unassembled WGS sequence"/>
</dbReference>
<evidence type="ECO:0000313" key="3">
    <source>
        <dbReference type="Proteomes" id="UP000075902"/>
    </source>
</evidence>
<dbReference type="AlphaFoldDB" id="A0A182UAB8"/>
<reference evidence="2" key="2">
    <citation type="submission" date="2020-05" db="UniProtKB">
        <authorList>
            <consortium name="EnsemblMetazoa"/>
        </authorList>
    </citation>
    <scope>IDENTIFICATION</scope>
    <source>
        <strain evidence="2">CM1001059</strain>
    </source>
</reference>